<dbReference type="SUPFAM" id="SSF56784">
    <property type="entry name" value="HAD-like"/>
    <property type="match status" value="1"/>
</dbReference>
<dbReference type="PROSITE" id="PS00154">
    <property type="entry name" value="ATPASE_E1_E2"/>
    <property type="match status" value="1"/>
</dbReference>
<dbReference type="OMA" id="QGMKGTF"/>
<keyword evidence="7" id="KW-1278">Translocase</keyword>
<dbReference type="InterPro" id="IPR059000">
    <property type="entry name" value="ATPase_P-type_domA"/>
</dbReference>
<dbReference type="SUPFAM" id="SSF81660">
    <property type="entry name" value="Metal cation-transporting ATPase, ATP-binding domain N"/>
    <property type="match status" value="1"/>
</dbReference>
<dbReference type="FunFam" id="2.70.150.10:FF:000068">
    <property type="entry name" value="Copper resistance-associated P-type ATPase"/>
    <property type="match status" value="1"/>
</dbReference>
<dbReference type="SFLD" id="SFLDF00027">
    <property type="entry name" value="p-type_atpase"/>
    <property type="match status" value="1"/>
</dbReference>
<dbReference type="Pfam" id="PF00403">
    <property type="entry name" value="HMA"/>
    <property type="match status" value="3"/>
</dbReference>
<evidence type="ECO:0000256" key="3">
    <source>
        <dbReference type="ARBA" id="ARBA00022692"/>
    </source>
</evidence>
<evidence type="ECO:0000256" key="6">
    <source>
        <dbReference type="ARBA" id="ARBA00022840"/>
    </source>
</evidence>
<dbReference type="Pfam" id="PF00122">
    <property type="entry name" value="E1-E2_ATPase"/>
    <property type="match status" value="1"/>
</dbReference>
<feature type="domain" description="HMA" evidence="12">
    <location>
        <begin position="304"/>
        <end position="369"/>
    </location>
</feature>
<dbReference type="VEuPathDB" id="FungiDB:MGYG_01612"/>
<gene>
    <name evidence="13" type="ORF">MGYG_01612</name>
</gene>
<dbReference type="EMBL" id="DS989822">
    <property type="protein sequence ID" value="EFQ98586.1"/>
    <property type="molecule type" value="Genomic_DNA"/>
</dbReference>
<dbReference type="InterPro" id="IPR006121">
    <property type="entry name" value="HMA_dom"/>
</dbReference>
<evidence type="ECO:0000256" key="2">
    <source>
        <dbReference type="ARBA" id="ARBA00006024"/>
    </source>
</evidence>
<dbReference type="CDD" id="cd00371">
    <property type="entry name" value="HMA"/>
    <property type="match status" value="3"/>
</dbReference>
<dbReference type="GeneID" id="10032868"/>
<feature type="transmembrane region" description="Helical" evidence="10">
    <location>
        <begin position="534"/>
        <end position="554"/>
    </location>
</feature>
<dbReference type="FunFam" id="3.30.70.100:FF:000001">
    <property type="entry name" value="ATPase copper transporting beta"/>
    <property type="match status" value="2"/>
</dbReference>
<evidence type="ECO:0000313" key="13">
    <source>
        <dbReference type="EMBL" id="EFQ98586.1"/>
    </source>
</evidence>
<evidence type="ECO:0000256" key="1">
    <source>
        <dbReference type="ARBA" id="ARBA00004141"/>
    </source>
</evidence>
<dbReference type="NCBIfam" id="TIGR01525">
    <property type="entry name" value="ATPase-IB_hvy"/>
    <property type="match status" value="1"/>
</dbReference>
<reference evidence="14" key="1">
    <citation type="journal article" date="2012" name="MBio">
        <title>Comparative genome analysis of Trichophyton rubrum and related dermatophytes reveals candidate genes involved in infection.</title>
        <authorList>
            <person name="Martinez D.A."/>
            <person name="Oliver B.G."/>
            <person name="Graeser Y."/>
            <person name="Goldberg J.M."/>
            <person name="Li W."/>
            <person name="Martinez-Rossi N.M."/>
            <person name="Monod M."/>
            <person name="Shelest E."/>
            <person name="Barton R.C."/>
            <person name="Birch E."/>
            <person name="Brakhage A.A."/>
            <person name="Chen Z."/>
            <person name="Gurr S.J."/>
            <person name="Heiman D."/>
            <person name="Heitman J."/>
            <person name="Kosti I."/>
            <person name="Rossi A."/>
            <person name="Saif S."/>
            <person name="Samalova M."/>
            <person name="Saunders C.W."/>
            <person name="Shea T."/>
            <person name="Summerbell R.C."/>
            <person name="Xu J."/>
            <person name="Young S."/>
            <person name="Zeng Q."/>
            <person name="Birren B.W."/>
            <person name="Cuomo C.A."/>
            <person name="White T.C."/>
        </authorList>
    </citation>
    <scope>NUCLEOTIDE SEQUENCE [LARGE SCALE GENOMIC DNA]</scope>
    <source>
        <strain evidence="14">ATCC MYA-4604 / CBS 118893</strain>
    </source>
</reference>
<dbReference type="GO" id="GO:0016887">
    <property type="term" value="F:ATP hydrolysis activity"/>
    <property type="evidence" value="ECO:0007669"/>
    <property type="project" value="InterPro"/>
</dbReference>
<keyword evidence="14" id="KW-1185">Reference proteome</keyword>
<dbReference type="InterPro" id="IPR001757">
    <property type="entry name" value="P_typ_ATPase"/>
</dbReference>
<keyword evidence="9 10" id="KW-0472">Membrane</keyword>
<dbReference type="STRING" id="535722.E5R1V2"/>
<feature type="compositionally biased region" description="Basic and acidic residues" evidence="11">
    <location>
        <begin position="170"/>
        <end position="179"/>
    </location>
</feature>
<evidence type="ECO:0000256" key="5">
    <source>
        <dbReference type="ARBA" id="ARBA00022741"/>
    </source>
</evidence>
<dbReference type="InterPro" id="IPR023299">
    <property type="entry name" value="ATPase_P-typ_cyto_dom_N"/>
</dbReference>
<evidence type="ECO:0000256" key="11">
    <source>
        <dbReference type="SAM" id="MobiDB-lite"/>
    </source>
</evidence>
<dbReference type="InterPro" id="IPR036163">
    <property type="entry name" value="HMA_dom_sf"/>
</dbReference>
<name>E5R1V2_ARTGP</name>
<dbReference type="Gene3D" id="3.40.50.1000">
    <property type="entry name" value="HAD superfamily/HAD-like"/>
    <property type="match status" value="1"/>
</dbReference>
<feature type="transmembrane region" description="Helical" evidence="10">
    <location>
        <begin position="575"/>
        <end position="596"/>
    </location>
</feature>
<evidence type="ECO:0000256" key="8">
    <source>
        <dbReference type="ARBA" id="ARBA00022989"/>
    </source>
</evidence>
<feature type="region of interest" description="Disordered" evidence="11">
    <location>
        <begin position="167"/>
        <end position="189"/>
    </location>
</feature>
<feature type="domain" description="HMA" evidence="12">
    <location>
        <begin position="31"/>
        <end position="96"/>
    </location>
</feature>
<dbReference type="RefSeq" id="XP_003177538.1">
    <property type="nucleotide sequence ID" value="XM_003177490.1"/>
</dbReference>
<dbReference type="Gene3D" id="3.30.70.100">
    <property type="match status" value="3"/>
</dbReference>
<proteinExistence type="inferred from homology"/>
<dbReference type="PROSITE" id="PS01047">
    <property type="entry name" value="HMA_1"/>
    <property type="match status" value="2"/>
</dbReference>
<keyword evidence="3 10" id="KW-0812">Transmembrane</keyword>
<dbReference type="GO" id="GO:0005507">
    <property type="term" value="F:copper ion binding"/>
    <property type="evidence" value="ECO:0007669"/>
    <property type="project" value="TreeGrafter"/>
</dbReference>
<evidence type="ECO:0000256" key="9">
    <source>
        <dbReference type="ARBA" id="ARBA00023136"/>
    </source>
</evidence>
<dbReference type="CDD" id="cd02094">
    <property type="entry name" value="P-type_ATPase_Cu-like"/>
    <property type="match status" value="1"/>
</dbReference>
<dbReference type="NCBIfam" id="TIGR01494">
    <property type="entry name" value="ATPase_P-type"/>
    <property type="match status" value="2"/>
</dbReference>
<dbReference type="InterPro" id="IPR027256">
    <property type="entry name" value="P-typ_ATPase_IB"/>
</dbReference>
<dbReference type="SUPFAM" id="SSF55008">
    <property type="entry name" value="HMA, heavy metal-associated domain"/>
    <property type="match status" value="3"/>
</dbReference>
<dbReference type="Gene3D" id="2.70.150.10">
    <property type="entry name" value="Calcium-transporting ATPase, cytoplasmic transduction domain A"/>
    <property type="match status" value="1"/>
</dbReference>
<dbReference type="GO" id="GO:0005524">
    <property type="term" value="F:ATP binding"/>
    <property type="evidence" value="ECO:0007669"/>
    <property type="project" value="UniProtKB-UniRule"/>
</dbReference>
<dbReference type="InterPro" id="IPR017969">
    <property type="entry name" value="Heavy-metal-associated_CS"/>
</dbReference>
<keyword evidence="8 10" id="KW-1133">Transmembrane helix</keyword>
<sequence length="1262" mass="135919">MADTSKATPSCCRSGSPKMPIPKINIPSEDLKTTLLVNNIHCASCVAYAKEVLYGLPDIKAVEITILAHEVAVIHGSGTNTSDLVKALSDAAFEVYHADTYNESGVKVGDLDTSSSVGSTWLESGILNSPQPRKILGRLRPVSPDTRKTRHIENCLACREEFGAGTSQAHKGDQLEVPHSDPPGHTSNPRLFSPISRSAVTPAVPPSTNDVVATSQGVGDEIFEAQLSIGGMTCASCANAVTTEIKSSNHVVSVTVSLLTNSAEVSFHGPRENIEKIATQVKDIGFEASVEKVSVKSSQAEGAYVANISIKGMTCSSCVGSVTRALDACPYISNATIHLLGNSGRIEFQGKENLEDIISRIDDLGFEAAIVDCKPLRNNSSAVEEEVKRRTIQIKVEGMFCPHCPQKVLDAVREISDGEVTIIESLTLEEPILTLSYTPNSPIITIRNIIATIDGANEVFRASVYHPPTIEDRSRAMQMHEQKRLLIRLLFTFVVSIPEFLIGILWMSIVPKSNDIRKYLEEPMWIGSVSRAEWALFILTTPVMFFGTDVFHARAFKEIRALWRPGSRVPIFRRFYRFGSMNMLISAGTMVAYFASLAVLILKARIPASGHELGEVVTYFDTVVFLTFFILVGRSLEAYSKAKTGDAVAMLGKLRPSDAILVLDHTPSDQVDPNNSSIQRVPVDLLDLGDIVVIPHGGSPPADGIITGTESYKFDESSLTGESMAVTKSKGDKVFSGSVNVGRPVSIEITDLGSTSMLDQIVAVVREGQAKRAPVERVADAITGYFVPMITLIAISTFIIWLSLGQSGVLPPDYLDSKQGGWPFWSLQFAIAVFVVACPCGLALAAPTALFVGGGLAAKRGILVRGGGEAFQEASRLDSIVFDKTGTLTEGGALKVSDHEVLISDEMDLQIAWALGRALEESSTHPIARAIVEFCADKTAIMVKQTSVEEIPGHGMKGAFTVHVDGSGHALEYEASIGNQRLVSLLCGEDPDLYFLPGILSRYHSTGKSSAILSIRKTSDTTKFVPAIIFATSDPLRHEAAQVVSQLQARNIDVHMCTGDNAITAHAVASVLRIPRSNVMANVLPSQKAEYIKKVQNNELGSRAQASSANSKTKGKRNIVAFVGDGTNDSPALAAADVSIAMASGSDVAVNTAGFILLNSDLNTILDLCKLSRRVFNRVRWNFLWAAIYNVSLIPVAAGVFYPIVSGHSVRDGVIVNNHWRLDPVWAALAMALSSVSVVCSSLALRVEFTAGIGRLFKRAKR</sequence>
<dbReference type="InterPro" id="IPR018303">
    <property type="entry name" value="ATPase_P-typ_P_site"/>
</dbReference>
<feature type="transmembrane region" description="Helical" evidence="10">
    <location>
        <begin position="1183"/>
        <end position="1205"/>
    </location>
</feature>
<dbReference type="PRINTS" id="PR00119">
    <property type="entry name" value="CATATPASE"/>
</dbReference>
<evidence type="ECO:0000256" key="10">
    <source>
        <dbReference type="RuleBase" id="RU362081"/>
    </source>
</evidence>
<dbReference type="SUPFAM" id="SSF81665">
    <property type="entry name" value="Calcium ATPase, transmembrane domain M"/>
    <property type="match status" value="1"/>
</dbReference>
<dbReference type="PANTHER" id="PTHR43520:SF32">
    <property type="entry name" value="COPPER RESISTANCE P-TYPE ATPASE (EUROFUNG)"/>
    <property type="match status" value="1"/>
</dbReference>
<feature type="domain" description="HMA" evidence="12">
    <location>
        <begin position="223"/>
        <end position="289"/>
    </location>
</feature>
<dbReference type="PANTHER" id="PTHR43520">
    <property type="entry name" value="ATP7, ISOFORM B"/>
    <property type="match status" value="1"/>
</dbReference>
<feature type="transmembrane region" description="Helical" evidence="10">
    <location>
        <begin position="782"/>
        <end position="804"/>
    </location>
</feature>
<dbReference type="InParanoid" id="E5R1V2"/>
<dbReference type="AlphaFoldDB" id="E5R1V2"/>
<evidence type="ECO:0000259" key="12">
    <source>
        <dbReference type="PROSITE" id="PS50846"/>
    </source>
</evidence>
<dbReference type="InterPro" id="IPR008250">
    <property type="entry name" value="ATPase_P-typ_transduc_dom_A_sf"/>
</dbReference>
<dbReference type="OrthoDB" id="432719at2759"/>
<feature type="transmembrane region" description="Helical" evidence="10">
    <location>
        <begin position="616"/>
        <end position="633"/>
    </location>
</feature>
<dbReference type="SUPFAM" id="SSF81653">
    <property type="entry name" value="Calcium ATPase, transduction domain A"/>
    <property type="match status" value="1"/>
</dbReference>
<dbReference type="eggNOG" id="KOG0207">
    <property type="taxonomic scope" value="Eukaryota"/>
</dbReference>
<dbReference type="SFLD" id="SFLDS00003">
    <property type="entry name" value="Haloacid_Dehalogenase"/>
    <property type="match status" value="1"/>
</dbReference>
<keyword evidence="5 10" id="KW-0547">Nucleotide-binding</keyword>
<keyword evidence="6 10" id="KW-0067">ATP-binding</keyword>
<dbReference type="Proteomes" id="UP000002669">
    <property type="component" value="Unassembled WGS sequence"/>
</dbReference>
<dbReference type="InterPro" id="IPR023214">
    <property type="entry name" value="HAD_sf"/>
</dbReference>
<dbReference type="GO" id="GO:0055070">
    <property type="term" value="P:copper ion homeostasis"/>
    <property type="evidence" value="ECO:0007669"/>
    <property type="project" value="TreeGrafter"/>
</dbReference>
<dbReference type="GO" id="GO:0043682">
    <property type="term" value="F:P-type divalent copper transporter activity"/>
    <property type="evidence" value="ECO:0007669"/>
    <property type="project" value="TreeGrafter"/>
</dbReference>
<protein>
    <submittedName>
        <fullName evidence="13">Copper-transporting ATPase RAN1</fullName>
    </submittedName>
</protein>
<dbReference type="Gene3D" id="3.40.1110.10">
    <property type="entry name" value="Calcium-transporting ATPase, cytoplasmic domain N"/>
    <property type="match status" value="1"/>
</dbReference>
<evidence type="ECO:0000256" key="4">
    <source>
        <dbReference type="ARBA" id="ARBA00022723"/>
    </source>
</evidence>
<evidence type="ECO:0000256" key="7">
    <source>
        <dbReference type="ARBA" id="ARBA00022967"/>
    </source>
</evidence>
<dbReference type="GO" id="GO:0016020">
    <property type="term" value="C:membrane"/>
    <property type="evidence" value="ECO:0007669"/>
    <property type="project" value="UniProtKB-SubCell"/>
</dbReference>
<dbReference type="InterPro" id="IPR023298">
    <property type="entry name" value="ATPase_P-typ_TM_dom_sf"/>
</dbReference>
<dbReference type="PROSITE" id="PS01229">
    <property type="entry name" value="COF_2"/>
    <property type="match status" value="1"/>
</dbReference>
<accession>E5R1V2</accession>
<organism evidence="14">
    <name type="scientific">Arthroderma gypseum (strain ATCC MYA-4604 / CBS 118893)</name>
    <name type="common">Microsporum gypseum</name>
    <dbReference type="NCBI Taxonomy" id="535722"/>
    <lineage>
        <taxon>Eukaryota</taxon>
        <taxon>Fungi</taxon>
        <taxon>Dikarya</taxon>
        <taxon>Ascomycota</taxon>
        <taxon>Pezizomycotina</taxon>
        <taxon>Eurotiomycetes</taxon>
        <taxon>Eurotiomycetidae</taxon>
        <taxon>Onygenales</taxon>
        <taxon>Arthrodermataceae</taxon>
        <taxon>Nannizzia</taxon>
    </lineage>
</organism>
<dbReference type="PROSITE" id="PS50846">
    <property type="entry name" value="HMA_2"/>
    <property type="match status" value="3"/>
</dbReference>
<dbReference type="HOGENOM" id="CLU_001771_0_2_1"/>
<feature type="transmembrane region" description="Helical" evidence="10">
    <location>
        <begin position="485"/>
        <end position="509"/>
    </location>
</feature>
<keyword evidence="4 10" id="KW-0479">Metal-binding</keyword>
<comment type="similarity">
    <text evidence="2 10">Belongs to the cation transport ATPase (P-type) (TC 3.A.3) family. Type IB subfamily.</text>
</comment>
<dbReference type="Gene3D" id="1.20.1110.10">
    <property type="entry name" value="Calcium-transporting ATPase, transmembrane domain"/>
    <property type="match status" value="1"/>
</dbReference>
<dbReference type="InterPro" id="IPR044492">
    <property type="entry name" value="P_typ_ATPase_HD_dom"/>
</dbReference>
<dbReference type="SFLD" id="SFLDG00002">
    <property type="entry name" value="C1.7:_P-type_atpase_like"/>
    <property type="match status" value="1"/>
</dbReference>
<dbReference type="InterPro" id="IPR036412">
    <property type="entry name" value="HAD-like_sf"/>
</dbReference>
<comment type="subcellular location">
    <subcellularLocation>
        <location evidence="1">Membrane</location>
        <topology evidence="1">Multi-pass membrane protein</topology>
    </subcellularLocation>
</comment>
<evidence type="ECO:0000313" key="14">
    <source>
        <dbReference type="Proteomes" id="UP000002669"/>
    </source>
</evidence>
<dbReference type="Pfam" id="PF00702">
    <property type="entry name" value="Hydrolase"/>
    <property type="match status" value="1"/>
</dbReference>
<feature type="transmembrane region" description="Helical" evidence="10">
    <location>
        <begin position="824"/>
        <end position="852"/>
    </location>
</feature>
<feature type="transmembrane region" description="Helical" evidence="10">
    <location>
        <begin position="1225"/>
        <end position="1245"/>
    </location>
</feature>